<evidence type="ECO:0000313" key="3">
    <source>
        <dbReference type="Proteomes" id="UP000785679"/>
    </source>
</evidence>
<gene>
    <name evidence="2" type="ORF">FGO68_gene3096</name>
</gene>
<dbReference type="Pfam" id="PF18564">
    <property type="entry name" value="Glyco_hydro_5_C"/>
    <property type="match status" value="1"/>
</dbReference>
<sequence length="177" mass="19783">MALRKSQNAPLFISQFGNCLNSVECIEEINSVIDSCETNVCNGWSYMGYKSFGGLAVGLYGVDGGLEGDKVKALQRPWVKAVQGMLTQTKFKRNLTVFQASWIVDTTIQGKTEVYINWETYYKKGAQIQLNIDGQQVYNGFSIDVVLKKNHILIHITSSAFNGKEAFLLIVPPNYKI</sequence>
<dbReference type="InterPro" id="IPR041036">
    <property type="entry name" value="GH5_C"/>
</dbReference>
<dbReference type="AlphaFoldDB" id="A0A8J8NRX3"/>
<evidence type="ECO:0000259" key="1">
    <source>
        <dbReference type="Pfam" id="PF18564"/>
    </source>
</evidence>
<protein>
    <recommendedName>
        <fullName evidence="1">Glycoside hydrolase family 5 C-terminal domain-containing protein</fullName>
    </recommendedName>
</protein>
<feature type="domain" description="Glycoside hydrolase family 5 C-terminal" evidence="1">
    <location>
        <begin position="76"/>
        <end position="138"/>
    </location>
</feature>
<dbReference type="Gene3D" id="2.60.40.1180">
    <property type="entry name" value="Golgi alpha-mannosidase II"/>
    <property type="match status" value="1"/>
</dbReference>
<evidence type="ECO:0000313" key="2">
    <source>
        <dbReference type="EMBL" id="TNV79425.1"/>
    </source>
</evidence>
<name>A0A8J8NRX3_HALGN</name>
<organism evidence="2 3">
    <name type="scientific">Halteria grandinella</name>
    <dbReference type="NCBI Taxonomy" id="5974"/>
    <lineage>
        <taxon>Eukaryota</taxon>
        <taxon>Sar</taxon>
        <taxon>Alveolata</taxon>
        <taxon>Ciliophora</taxon>
        <taxon>Intramacronucleata</taxon>
        <taxon>Spirotrichea</taxon>
        <taxon>Stichotrichia</taxon>
        <taxon>Sporadotrichida</taxon>
        <taxon>Halteriidae</taxon>
        <taxon>Halteria</taxon>
    </lineage>
</organism>
<proteinExistence type="predicted"/>
<accession>A0A8J8NRX3</accession>
<keyword evidence="3" id="KW-1185">Reference proteome</keyword>
<reference evidence="2" key="1">
    <citation type="submission" date="2019-06" db="EMBL/GenBank/DDBJ databases">
        <authorList>
            <person name="Zheng W."/>
        </authorList>
    </citation>
    <scope>NUCLEOTIDE SEQUENCE</scope>
    <source>
        <strain evidence="2">QDHG01</strain>
    </source>
</reference>
<dbReference type="EMBL" id="RRYP01008928">
    <property type="protein sequence ID" value="TNV79425.1"/>
    <property type="molecule type" value="Genomic_DNA"/>
</dbReference>
<dbReference type="Proteomes" id="UP000785679">
    <property type="component" value="Unassembled WGS sequence"/>
</dbReference>
<dbReference type="InterPro" id="IPR013780">
    <property type="entry name" value="Glyco_hydro_b"/>
</dbReference>
<comment type="caution">
    <text evidence="2">The sequence shown here is derived from an EMBL/GenBank/DDBJ whole genome shotgun (WGS) entry which is preliminary data.</text>
</comment>